<dbReference type="RefSeq" id="WP_094068572.1">
    <property type="nucleotide sequence ID" value="NZ_CABPSX010000005.1"/>
</dbReference>
<accession>A0A5E5P751</accession>
<dbReference type="Proteomes" id="UP000364291">
    <property type="component" value="Unassembled WGS sequence"/>
</dbReference>
<evidence type="ECO:0000313" key="1">
    <source>
        <dbReference type="EMBL" id="VVG72053.1"/>
    </source>
</evidence>
<protein>
    <submittedName>
        <fullName evidence="1">Uncharacterized protein</fullName>
    </submittedName>
</protein>
<dbReference type="EMBL" id="CABPSX010000005">
    <property type="protein sequence ID" value="VVG72053.1"/>
    <property type="molecule type" value="Genomic_DNA"/>
</dbReference>
<proteinExistence type="predicted"/>
<sequence>MFLVERRDRQRDVRAGYSYFVTKAFSITPQDSFTRNRSRLTLYGNRRCVYGMTTVGPDCACATFSTMTQNVSGGACAGGNCMFSTRDVLTGAAANNAGIVYSLTGPDARVTGTAGFKC</sequence>
<evidence type="ECO:0000313" key="2">
    <source>
        <dbReference type="Proteomes" id="UP000364291"/>
    </source>
</evidence>
<reference evidence="1 2" key="1">
    <citation type="submission" date="2019-08" db="EMBL/GenBank/DDBJ databases">
        <authorList>
            <person name="Peeters C."/>
        </authorList>
    </citation>
    <scope>NUCLEOTIDE SEQUENCE [LARGE SCALE GENOMIC DNA]</scope>
    <source>
        <strain evidence="1 2">LMG 18089</strain>
    </source>
</reference>
<dbReference type="AlphaFoldDB" id="A0A5E5P751"/>
<name>A0A5E5P751_9BURK</name>
<gene>
    <name evidence="1" type="ORF">PAP18089_03044</name>
</gene>
<dbReference type="OrthoDB" id="369729at2"/>
<organism evidence="1 2">
    <name type="scientific">Pandoraea apista</name>
    <dbReference type="NCBI Taxonomy" id="93218"/>
    <lineage>
        <taxon>Bacteria</taxon>
        <taxon>Pseudomonadati</taxon>
        <taxon>Pseudomonadota</taxon>
        <taxon>Betaproteobacteria</taxon>
        <taxon>Burkholderiales</taxon>
        <taxon>Burkholderiaceae</taxon>
        <taxon>Pandoraea</taxon>
    </lineage>
</organism>